<protein>
    <submittedName>
        <fullName evidence="1">Uncharacterized protein</fullName>
    </submittedName>
</protein>
<dbReference type="KEGG" id="mbw:MSBRW_3722"/>
<dbReference type="EMBL" id="CP009526">
    <property type="protein sequence ID" value="AKB52975.1"/>
    <property type="molecule type" value="Genomic_DNA"/>
</dbReference>
<dbReference type="PATRIC" id="fig|1434109.4.peg.4808"/>
<organism evidence="1 2">
    <name type="scientific">Methanosarcina barkeri str. Wiesmoor</name>
    <dbReference type="NCBI Taxonomy" id="1434109"/>
    <lineage>
        <taxon>Archaea</taxon>
        <taxon>Methanobacteriati</taxon>
        <taxon>Methanobacteriota</taxon>
        <taxon>Stenosarchaea group</taxon>
        <taxon>Methanomicrobia</taxon>
        <taxon>Methanosarcinales</taxon>
        <taxon>Methanosarcinaceae</taxon>
        <taxon>Methanosarcina</taxon>
    </lineage>
</organism>
<accession>A0A0E3QR78</accession>
<evidence type="ECO:0000313" key="2">
    <source>
        <dbReference type="Proteomes" id="UP000033038"/>
    </source>
</evidence>
<sequence length="73" mass="8376">MIKILAGYNVKHVGQYYIEFSPSDILTNFSSSKMAQSLLQEHRDIDLEIIREVYGILVMIRSYMDIAVVIPTP</sequence>
<evidence type="ECO:0000313" key="1">
    <source>
        <dbReference type="EMBL" id="AKB52975.1"/>
    </source>
</evidence>
<dbReference type="AlphaFoldDB" id="A0A0E3QR78"/>
<dbReference type="HOGENOM" id="CLU_2695750_0_0_2"/>
<dbReference type="Proteomes" id="UP000033038">
    <property type="component" value="Chromosome"/>
</dbReference>
<proteinExistence type="predicted"/>
<gene>
    <name evidence="1" type="ORF">MSBRW_3722</name>
</gene>
<reference evidence="1 2" key="1">
    <citation type="submission" date="2014-07" db="EMBL/GenBank/DDBJ databases">
        <title>Methanogenic archaea and the global carbon cycle.</title>
        <authorList>
            <person name="Henriksen J.R."/>
            <person name="Luke J."/>
            <person name="Reinhart S."/>
            <person name="Benedict M.N."/>
            <person name="Youngblut N.D."/>
            <person name="Metcalf M.E."/>
            <person name="Whitaker R.J."/>
            <person name="Metcalf W.W."/>
        </authorList>
    </citation>
    <scope>NUCLEOTIDE SEQUENCE [LARGE SCALE GENOMIC DNA]</scope>
    <source>
        <strain evidence="1 2">Wiesmoor</strain>
    </source>
</reference>
<name>A0A0E3QR78_METBA</name>